<comment type="caution">
    <text evidence="1">The sequence shown here is derived from an EMBL/GenBank/DDBJ whole genome shotgun (WGS) entry which is preliminary data.</text>
</comment>
<name>A0ACC1ML11_9PEZI</name>
<keyword evidence="2" id="KW-1185">Reference proteome</keyword>
<evidence type="ECO:0000313" key="1">
    <source>
        <dbReference type="EMBL" id="KAJ2967685.1"/>
    </source>
</evidence>
<protein>
    <submittedName>
        <fullName evidence="1">Uncharacterized protein</fullName>
    </submittedName>
</protein>
<accession>A0ACC1ML11</accession>
<dbReference type="EMBL" id="JAPDGR010004592">
    <property type="protein sequence ID" value="KAJ2967685.1"/>
    <property type="molecule type" value="Genomic_DNA"/>
</dbReference>
<evidence type="ECO:0000313" key="2">
    <source>
        <dbReference type="Proteomes" id="UP001143856"/>
    </source>
</evidence>
<dbReference type="Proteomes" id="UP001143856">
    <property type="component" value="Unassembled WGS sequence"/>
</dbReference>
<organism evidence="1 2">
    <name type="scientific">Xylaria curta</name>
    <dbReference type="NCBI Taxonomy" id="42375"/>
    <lineage>
        <taxon>Eukaryota</taxon>
        <taxon>Fungi</taxon>
        <taxon>Dikarya</taxon>
        <taxon>Ascomycota</taxon>
        <taxon>Pezizomycotina</taxon>
        <taxon>Sordariomycetes</taxon>
        <taxon>Xylariomycetidae</taxon>
        <taxon>Xylariales</taxon>
        <taxon>Xylariaceae</taxon>
        <taxon>Xylaria</taxon>
    </lineage>
</organism>
<gene>
    <name evidence="1" type="ORF">NUW58_g10393</name>
</gene>
<reference evidence="1" key="1">
    <citation type="submission" date="2022-10" db="EMBL/GenBank/DDBJ databases">
        <title>Genome Sequence of Xylaria curta.</title>
        <authorList>
            <person name="Buettner E."/>
        </authorList>
    </citation>
    <scope>NUCLEOTIDE SEQUENCE</scope>
    <source>
        <strain evidence="1">Babe10</strain>
    </source>
</reference>
<sequence length="83" mass="9268">MGFSGWQSSSAFPGMHELAENNSPAGTLDRYMWPGGIMTQLERRTEETKRKPNERGTAPAVLKLHERLGRDKDNTGKGIKELP</sequence>
<proteinExistence type="predicted"/>